<dbReference type="InterPro" id="IPR039421">
    <property type="entry name" value="Type_1_exporter"/>
</dbReference>
<sequence>MVKHPAQPIATNELRDVLAAYAGAIRSVAIFSMVINLLLLTPSIYMLQVYDRVLPSQNEYTLLMLTGMVLGLYLFSALLEYVRSVIVIRVGEQMDAKLGRRLHAAAFEHNLRHAGGNAGQALQDLTTLRQFVTGNSLFAFFDAPWFPVYLIIIFIFNTTLGLFALCGTFLLIVLAWLNEVWTRQLMAEASSAAIESGSLATNSLRNADVIQAMGMLPGLQRQWQHIHARFVRLQSDASQRAAVISAMTRFVRAAQQSMVLGLGALLVLEGSISAGMMIAASILVGRALSPVEQVIGAWRQWSAVKSAHMRISELLATYPAMQRGMALPAPKGRIVLEAVTAIPPGAETPALRNVSFELAPGDALGVVGPSASGKSTLARLLVGIWPSTAGQVRLDGADVYLWDKEELGPSIGYLPQDIELFAGTVSENIARFGEVDSKKVAAAAQAAGVHDLILKLPKGYDTLLGDGGNGLSGGQKQRLGLARALYGDPVLLVLDEPNSNLDEAGEAALVAAIIQLRSKGSTVVLVAHRGQVLKATNKLLVLREGVVQLFGPRDSVLKTLTQSALSPGAVQAVSTEAATHP</sequence>
<dbReference type="InterPro" id="IPR011527">
    <property type="entry name" value="ABC1_TM_dom"/>
</dbReference>
<keyword evidence="3" id="KW-1003">Cell membrane</keyword>
<dbReference type="Proteomes" id="UP000620596">
    <property type="component" value="Unassembled WGS sequence"/>
</dbReference>
<gene>
    <name evidence="12" type="primary">aprD</name>
    <name evidence="12" type="ORF">GCM10011496_39040</name>
</gene>
<dbReference type="InterPro" id="IPR003439">
    <property type="entry name" value="ABC_transporter-like_ATP-bd"/>
</dbReference>
<keyword evidence="2" id="KW-0813">Transport</keyword>
<protein>
    <submittedName>
        <fullName evidence="12">Alkaline protease secretion ATP-binding protein AprD</fullName>
    </submittedName>
</protein>
<dbReference type="Gene3D" id="3.40.50.300">
    <property type="entry name" value="P-loop containing nucleotide triphosphate hydrolases"/>
    <property type="match status" value="1"/>
</dbReference>
<feature type="transmembrane region" description="Helical" evidence="9">
    <location>
        <begin position="148"/>
        <end position="177"/>
    </location>
</feature>
<dbReference type="EMBL" id="BMIG01000025">
    <property type="protein sequence ID" value="GGB14273.1"/>
    <property type="molecule type" value="Genomic_DNA"/>
</dbReference>
<dbReference type="GO" id="GO:0140359">
    <property type="term" value="F:ABC-type transporter activity"/>
    <property type="evidence" value="ECO:0007669"/>
    <property type="project" value="InterPro"/>
</dbReference>
<dbReference type="GO" id="GO:0030253">
    <property type="term" value="P:protein secretion by the type I secretion system"/>
    <property type="evidence" value="ECO:0007669"/>
    <property type="project" value="InterPro"/>
</dbReference>
<keyword evidence="8 9" id="KW-0472">Membrane</keyword>
<dbReference type="GO" id="GO:0008233">
    <property type="term" value="F:peptidase activity"/>
    <property type="evidence" value="ECO:0007669"/>
    <property type="project" value="UniProtKB-KW"/>
</dbReference>
<evidence type="ECO:0000256" key="1">
    <source>
        <dbReference type="ARBA" id="ARBA00004651"/>
    </source>
</evidence>
<dbReference type="GO" id="GO:0030256">
    <property type="term" value="C:type I protein secretion system complex"/>
    <property type="evidence" value="ECO:0007669"/>
    <property type="project" value="InterPro"/>
</dbReference>
<dbReference type="PANTHER" id="PTHR24221">
    <property type="entry name" value="ATP-BINDING CASSETTE SUB-FAMILY B"/>
    <property type="match status" value="1"/>
</dbReference>
<evidence type="ECO:0000259" key="10">
    <source>
        <dbReference type="PROSITE" id="PS50893"/>
    </source>
</evidence>
<evidence type="ECO:0000256" key="9">
    <source>
        <dbReference type="SAM" id="Phobius"/>
    </source>
</evidence>
<dbReference type="SMART" id="SM00382">
    <property type="entry name" value="AAA"/>
    <property type="match status" value="1"/>
</dbReference>
<dbReference type="GO" id="GO:0034040">
    <property type="term" value="F:ATPase-coupled lipid transmembrane transporter activity"/>
    <property type="evidence" value="ECO:0007669"/>
    <property type="project" value="TreeGrafter"/>
</dbReference>
<dbReference type="InterPro" id="IPR010128">
    <property type="entry name" value="ATPase_T1SS_PrtD-like"/>
</dbReference>
<dbReference type="GO" id="GO:0006508">
    <property type="term" value="P:proteolysis"/>
    <property type="evidence" value="ECO:0007669"/>
    <property type="project" value="UniProtKB-KW"/>
</dbReference>
<dbReference type="InterPro" id="IPR017871">
    <property type="entry name" value="ABC_transporter-like_CS"/>
</dbReference>
<name>A0A916SS38_9BURK</name>
<dbReference type="NCBIfam" id="TIGR01842">
    <property type="entry name" value="type_I_sec_PrtD"/>
    <property type="match status" value="1"/>
</dbReference>
<dbReference type="Pfam" id="PF00664">
    <property type="entry name" value="ABC_membrane"/>
    <property type="match status" value="1"/>
</dbReference>
<dbReference type="InterPro" id="IPR036640">
    <property type="entry name" value="ABC1_TM_sf"/>
</dbReference>
<dbReference type="AlphaFoldDB" id="A0A916SS38"/>
<evidence type="ECO:0000313" key="12">
    <source>
        <dbReference type="EMBL" id="GGB14273.1"/>
    </source>
</evidence>
<dbReference type="PROSITE" id="PS50893">
    <property type="entry name" value="ABC_TRANSPORTER_2"/>
    <property type="match status" value="1"/>
</dbReference>
<dbReference type="Pfam" id="PF00005">
    <property type="entry name" value="ABC_tran"/>
    <property type="match status" value="1"/>
</dbReference>
<dbReference type="InterPro" id="IPR003593">
    <property type="entry name" value="AAA+_ATPase"/>
</dbReference>
<evidence type="ECO:0000256" key="6">
    <source>
        <dbReference type="ARBA" id="ARBA00022840"/>
    </source>
</evidence>
<dbReference type="InterPro" id="IPR027417">
    <property type="entry name" value="P-loop_NTPase"/>
</dbReference>
<dbReference type="PANTHER" id="PTHR24221:SF248">
    <property type="entry name" value="ABC TRANSPORTER TRANSMEMBRANE REGION"/>
    <property type="match status" value="1"/>
</dbReference>
<keyword evidence="13" id="KW-1185">Reference proteome</keyword>
<dbReference type="Gene3D" id="1.20.1560.10">
    <property type="entry name" value="ABC transporter type 1, transmembrane domain"/>
    <property type="match status" value="1"/>
</dbReference>
<keyword evidence="5" id="KW-0547">Nucleotide-binding</keyword>
<dbReference type="GO" id="GO:0005524">
    <property type="term" value="F:ATP binding"/>
    <property type="evidence" value="ECO:0007669"/>
    <property type="project" value="UniProtKB-KW"/>
</dbReference>
<dbReference type="GO" id="GO:0005886">
    <property type="term" value="C:plasma membrane"/>
    <property type="evidence" value="ECO:0007669"/>
    <property type="project" value="UniProtKB-SubCell"/>
</dbReference>
<keyword evidence="12" id="KW-0645">Protease</keyword>
<feature type="transmembrane region" description="Helical" evidence="9">
    <location>
        <begin position="259"/>
        <end position="284"/>
    </location>
</feature>
<feature type="domain" description="ABC transporter" evidence="10">
    <location>
        <begin position="334"/>
        <end position="569"/>
    </location>
</feature>
<evidence type="ECO:0000256" key="5">
    <source>
        <dbReference type="ARBA" id="ARBA00022741"/>
    </source>
</evidence>
<comment type="caution">
    <text evidence="12">The sequence shown here is derived from an EMBL/GenBank/DDBJ whole genome shotgun (WGS) entry which is preliminary data.</text>
</comment>
<comment type="subcellular location">
    <subcellularLocation>
        <location evidence="1">Cell membrane</location>
        <topology evidence="1">Multi-pass membrane protein</topology>
    </subcellularLocation>
</comment>
<keyword evidence="4 9" id="KW-0812">Transmembrane</keyword>
<dbReference type="PROSITE" id="PS00211">
    <property type="entry name" value="ABC_TRANSPORTER_1"/>
    <property type="match status" value="1"/>
</dbReference>
<reference evidence="12" key="1">
    <citation type="journal article" date="2014" name="Int. J. Syst. Evol. Microbiol.">
        <title>Complete genome sequence of Corynebacterium casei LMG S-19264T (=DSM 44701T), isolated from a smear-ripened cheese.</title>
        <authorList>
            <consortium name="US DOE Joint Genome Institute (JGI-PGF)"/>
            <person name="Walter F."/>
            <person name="Albersmeier A."/>
            <person name="Kalinowski J."/>
            <person name="Ruckert C."/>
        </authorList>
    </citation>
    <scope>NUCLEOTIDE SEQUENCE</scope>
    <source>
        <strain evidence="12">CGMCC 1.15322</strain>
    </source>
</reference>
<evidence type="ECO:0000256" key="2">
    <source>
        <dbReference type="ARBA" id="ARBA00022448"/>
    </source>
</evidence>
<keyword evidence="7 9" id="KW-1133">Transmembrane helix</keyword>
<dbReference type="FunFam" id="1.20.1560.10:FF:000109">
    <property type="entry name" value="Alkaline protease secretion ATP-binding protein aprD"/>
    <property type="match status" value="1"/>
</dbReference>
<dbReference type="InterPro" id="IPR047957">
    <property type="entry name" value="ABC_AprD-like_6TM"/>
</dbReference>
<dbReference type="RefSeq" id="WP_188710271.1">
    <property type="nucleotide sequence ID" value="NZ_BMIG01000025.1"/>
</dbReference>
<dbReference type="SUPFAM" id="SSF90123">
    <property type="entry name" value="ABC transporter transmembrane region"/>
    <property type="match status" value="1"/>
</dbReference>
<dbReference type="SUPFAM" id="SSF52540">
    <property type="entry name" value="P-loop containing nucleoside triphosphate hydrolases"/>
    <property type="match status" value="1"/>
</dbReference>
<feature type="transmembrane region" description="Helical" evidence="9">
    <location>
        <begin position="60"/>
        <end position="79"/>
    </location>
</feature>
<dbReference type="CDD" id="cd18586">
    <property type="entry name" value="ABC_6TM_PrtD_like"/>
    <property type="match status" value="1"/>
</dbReference>
<organism evidence="12 13">
    <name type="scientific">Polaromonas eurypsychrophila</name>
    <dbReference type="NCBI Taxonomy" id="1614635"/>
    <lineage>
        <taxon>Bacteria</taxon>
        <taxon>Pseudomonadati</taxon>
        <taxon>Pseudomonadota</taxon>
        <taxon>Betaproteobacteria</taxon>
        <taxon>Burkholderiales</taxon>
        <taxon>Comamonadaceae</taxon>
        <taxon>Polaromonas</taxon>
    </lineage>
</organism>
<dbReference type="FunFam" id="3.40.50.300:FF:001444">
    <property type="entry name" value="ABC transporter ATP-binding protein"/>
    <property type="match status" value="1"/>
</dbReference>
<dbReference type="PROSITE" id="PS50929">
    <property type="entry name" value="ABC_TM1F"/>
    <property type="match status" value="1"/>
</dbReference>
<proteinExistence type="predicted"/>
<evidence type="ECO:0000256" key="8">
    <source>
        <dbReference type="ARBA" id="ARBA00023136"/>
    </source>
</evidence>
<keyword evidence="6 12" id="KW-0067">ATP-binding</keyword>
<evidence type="ECO:0000259" key="11">
    <source>
        <dbReference type="PROSITE" id="PS50929"/>
    </source>
</evidence>
<feature type="domain" description="ABC transmembrane type-1" evidence="11">
    <location>
        <begin position="28"/>
        <end position="303"/>
    </location>
</feature>
<accession>A0A916SS38</accession>
<feature type="transmembrane region" description="Helical" evidence="9">
    <location>
        <begin position="20"/>
        <end position="39"/>
    </location>
</feature>
<evidence type="ECO:0000256" key="7">
    <source>
        <dbReference type="ARBA" id="ARBA00022989"/>
    </source>
</evidence>
<dbReference type="GO" id="GO:0016887">
    <property type="term" value="F:ATP hydrolysis activity"/>
    <property type="evidence" value="ECO:0007669"/>
    <property type="project" value="InterPro"/>
</dbReference>
<evidence type="ECO:0000256" key="3">
    <source>
        <dbReference type="ARBA" id="ARBA00022475"/>
    </source>
</evidence>
<evidence type="ECO:0000256" key="4">
    <source>
        <dbReference type="ARBA" id="ARBA00022692"/>
    </source>
</evidence>
<keyword evidence="12" id="KW-0378">Hydrolase</keyword>
<reference evidence="12" key="2">
    <citation type="submission" date="2020-09" db="EMBL/GenBank/DDBJ databases">
        <authorList>
            <person name="Sun Q."/>
            <person name="Zhou Y."/>
        </authorList>
    </citation>
    <scope>NUCLEOTIDE SEQUENCE</scope>
    <source>
        <strain evidence="12">CGMCC 1.15322</strain>
    </source>
</reference>
<evidence type="ECO:0000313" key="13">
    <source>
        <dbReference type="Proteomes" id="UP000620596"/>
    </source>
</evidence>